<dbReference type="Pfam" id="PF00534">
    <property type="entry name" value="Glycos_transf_1"/>
    <property type="match status" value="1"/>
</dbReference>
<dbReference type="CDD" id="cd03801">
    <property type="entry name" value="GT4_PimA-like"/>
    <property type="match status" value="1"/>
</dbReference>
<dbReference type="EMBL" id="QPJW01000004">
    <property type="protein sequence ID" value="RCX19782.1"/>
    <property type="molecule type" value="Genomic_DNA"/>
</dbReference>
<dbReference type="Pfam" id="PF13439">
    <property type="entry name" value="Glyco_transf_4"/>
    <property type="match status" value="1"/>
</dbReference>
<comment type="caution">
    <text evidence="3">The sequence shown here is derived from an EMBL/GenBank/DDBJ whole genome shotgun (WGS) entry which is preliminary data.</text>
</comment>
<dbReference type="AlphaFoldDB" id="A0A369BDZ1"/>
<dbReference type="SUPFAM" id="SSF53756">
    <property type="entry name" value="UDP-Glycosyltransferase/glycogen phosphorylase"/>
    <property type="match status" value="1"/>
</dbReference>
<dbReference type="InterPro" id="IPR050194">
    <property type="entry name" value="Glycosyltransferase_grp1"/>
</dbReference>
<dbReference type="PANTHER" id="PTHR45947">
    <property type="entry name" value="SULFOQUINOVOSYL TRANSFERASE SQD2"/>
    <property type="match status" value="1"/>
</dbReference>
<name>A0A369BDZ1_9BACL</name>
<evidence type="ECO:0000259" key="1">
    <source>
        <dbReference type="Pfam" id="PF00534"/>
    </source>
</evidence>
<dbReference type="Gene3D" id="3.40.50.2000">
    <property type="entry name" value="Glycogen Phosphorylase B"/>
    <property type="match status" value="2"/>
</dbReference>
<gene>
    <name evidence="3" type="ORF">DFP94_104237</name>
</gene>
<dbReference type="InterPro" id="IPR001296">
    <property type="entry name" value="Glyco_trans_1"/>
</dbReference>
<dbReference type="OrthoDB" id="9815550at2"/>
<evidence type="ECO:0000313" key="4">
    <source>
        <dbReference type="Proteomes" id="UP000253090"/>
    </source>
</evidence>
<dbReference type="InterPro" id="IPR028098">
    <property type="entry name" value="Glyco_trans_4-like_N"/>
</dbReference>
<sequence length="407" mass="45695">MRILLATYWLIPHVGGVWKFMVQIKQQLEALGHEVDMLGNSPDYSKFHIWNRGVELSKEELRPLLAVKLDAEHAPLLHGDHLIDYYERDRYMMELAAAYFGLESYDVIHTQDIFSARALSRVKPAHIPLIAHLHGSVATELKNHFRSHPELNIDEHSPAWKYFDSTEYYGASAGDLTITANHMQRNMLIHEFQVPASKIAVFQYGLDTGEFWGKAAKGTTIQRPSDKKVIIFPARLVAVKGIDVLISALGLLKFKRQDWVCWIVGDGEKRRDLESQAAGLLLENEVLFLGERDDVPALLTLADIFVHSCIQDNQPFSVMEAQIAGLAVCVSSAGGLPEMVEHGVTGLVSPVNDPVALAQQLNNLLEDDSLRKQLGSNAQTWGNVHWSMGTMIHRLLSIYRLAVYNPF</sequence>
<keyword evidence="3" id="KW-0808">Transferase</keyword>
<accession>A0A369BDZ1</accession>
<evidence type="ECO:0000313" key="3">
    <source>
        <dbReference type="EMBL" id="RCX19782.1"/>
    </source>
</evidence>
<feature type="domain" description="Glycosyl transferase family 1" evidence="1">
    <location>
        <begin position="222"/>
        <end position="381"/>
    </location>
</feature>
<dbReference type="Proteomes" id="UP000253090">
    <property type="component" value="Unassembled WGS sequence"/>
</dbReference>
<dbReference type="RefSeq" id="WP_114497027.1">
    <property type="nucleotide sequence ID" value="NZ_QPJW01000004.1"/>
</dbReference>
<keyword evidence="4" id="KW-1185">Reference proteome</keyword>
<organism evidence="3 4">
    <name type="scientific">Fontibacillus phaseoli</name>
    <dbReference type="NCBI Taxonomy" id="1416533"/>
    <lineage>
        <taxon>Bacteria</taxon>
        <taxon>Bacillati</taxon>
        <taxon>Bacillota</taxon>
        <taxon>Bacilli</taxon>
        <taxon>Bacillales</taxon>
        <taxon>Paenibacillaceae</taxon>
        <taxon>Fontibacillus</taxon>
    </lineage>
</organism>
<feature type="domain" description="Glycosyltransferase subfamily 4-like N-terminal" evidence="2">
    <location>
        <begin position="14"/>
        <end position="208"/>
    </location>
</feature>
<evidence type="ECO:0000259" key="2">
    <source>
        <dbReference type="Pfam" id="PF13439"/>
    </source>
</evidence>
<proteinExistence type="predicted"/>
<protein>
    <submittedName>
        <fullName evidence="3">Glycosyltransferase involved in cell wall biosynthesis</fullName>
    </submittedName>
</protein>
<dbReference type="GO" id="GO:0016757">
    <property type="term" value="F:glycosyltransferase activity"/>
    <property type="evidence" value="ECO:0007669"/>
    <property type="project" value="InterPro"/>
</dbReference>
<reference evidence="3 4" key="1">
    <citation type="submission" date="2018-07" db="EMBL/GenBank/DDBJ databases">
        <title>Genomic Encyclopedia of Type Strains, Phase III (KMG-III): the genomes of soil and plant-associated and newly described type strains.</title>
        <authorList>
            <person name="Whitman W."/>
        </authorList>
    </citation>
    <scope>NUCLEOTIDE SEQUENCE [LARGE SCALE GENOMIC DNA]</scope>
    <source>
        <strain evidence="3 4">CECT 8333</strain>
    </source>
</reference>
<dbReference type="PANTHER" id="PTHR45947:SF3">
    <property type="entry name" value="SULFOQUINOVOSYL TRANSFERASE SQD2"/>
    <property type="match status" value="1"/>
</dbReference>